<dbReference type="EMBL" id="JAOQJQ010000002">
    <property type="protein sequence ID" value="MCU6761746.1"/>
    <property type="molecule type" value="Genomic_DNA"/>
</dbReference>
<protein>
    <recommendedName>
        <fullName evidence="3">Conjugal transfer protein</fullName>
    </recommendedName>
</protein>
<keyword evidence="2" id="KW-1185">Reference proteome</keyword>
<reference evidence="1 2" key="1">
    <citation type="journal article" date="2021" name="ISME Commun">
        <title>Automated analysis of genomic sequences facilitates high-throughput and comprehensive description of bacteria.</title>
        <authorList>
            <person name="Hitch T.C.A."/>
        </authorList>
    </citation>
    <scope>NUCLEOTIDE SEQUENCE [LARGE SCALE GENOMIC DNA]</scope>
    <source>
        <strain evidence="1 2">Sanger_109</strain>
    </source>
</reference>
<evidence type="ECO:0000313" key="2">
    <source>
        <dbReference type="Proteomes" id="UP001652442"/>
    </source>
</evidence>
<sequence length="70" mass="8079">MKDIFSDMQATIGCTYISDLPHHKRMVWQEMKQLNLADYPLKQLEDFAGYVFGVPYPIIAEALQKGRDSD</sequence>
<evidence type="ECO:0000313" key="1">
    <source>
        <dbReference type="EMBL" id="MCU6761746.1"/>
    </source>
</evidence>
<dbReference type="RefSeq" id="WP_158424528.1">
    <property type="nucleotide sequence ID" value="NZ_JAOQJQ010000002.1"/>
</dbReference>
<dbReference type="Proteomes" id="UP001652442">
    <property type="component" value="Unassembled WGS sequence"/>
</dbReference>
<accession>A0ABT2TJ94</accession>
<evidence type="ECO:0008006" key="3">
    <source>
        <dbReference type="Google" id="ProtNLM"/>
    </source>
</evidence>
<gene>
    <name evidence="1" type="ORF">OCV88_05255</name>
</gene>
<proteinExistence type="predicted"/>
<comment type="caution">
    <text evidence="1">The sequence shown here is derived from an EMBL/GenBank/DDBJ whole genome shotgun (WGS) entry which is preliminary data.</text>
</comment>
<organism evidence="1 2">
    <name type="scientific">Brotonthovivens ammoniilytica</name>
    <dbReference type="NCBI Taxonomy" id="2981725"/>
    <lineage>
        <taxon>Bacteria</taxon>
        <taxon>Bacillati</taxon>
        <taxon>Bacillota</taxon>
        <taxon>Clostridia</taxon>
        <taxon>Lachnospirales</taxon>
        <taxon>Lachnospiraceae</taxon>
        <taxon>Brotonthovivens</taxon>
    </lineage>
</organism>
<name>A0ABT2TJ94_9FIRM</name>